<dbReference type="PANTHER" id="PTHR46082:SF6">
    <property type="entry name" value="AAA+ ATPASE DOMAIN-CONTAINING PROTEIN-RELATED"/>
    <property type="match status" value="1"/>
</dbReference>
<dbReference type="Gene3D" id="3.40.50.300">
    <property type="entry name" value="P-loop containing nucleotide triphosphate hydrolases"/>
    <property type="match status" value="1"/>
</dbReference>
<gene>
    <name evidence="4" type="ORF">L207DRAFT_516830</name>
</gene>
<feature type="domain" description="DUF7779" evidence="3">
    <location>
        <begin position="515"/>
        <end position="586"/>
    </location>
</feature>
<reference evidence="4 5" key="1">
    <citation type="submission" date="2016-04" db="EMBL/GenBank/DDBJ databases">
        <title>A degradative enzymes factory behind the ericoid mycorrhizal symbiosis.</title>
        <authorList>
            <consortium name="DOE Joint Genome Institute"/>
            <person name="Martino E."/>
            <person name="Morin E."/>
            <person name="Grelet G."/>
            <person name="Kuo A."/>
            <person name="Kohler A."/>
            <person name="Daghino S."/>
            <person name="Barry K."/>
            <person name="Choi C."/>
            <person name="Cichocki N."/>
            <person name="Clum A."/>
            <person name="Copeland A."/>
            <person name="Hainaut M."/>
            <person name="Haridas S."/>
            <person name="Labutti K."/>
            <person name="Lindquist E."/>
            <person name="Lipzen A."/>
            <person name="Khouja H.-R."/>
            <person name="Murat C."/>
            <person name="Ohm R."/>
            <person name="Olson A."/>
            <person name="Spatafora J."/>
            <person name="Veneault-Fourrey C."/>
            <person name="Henrissat B."/>
            <person name="Grigoriev I."/>
            <person name="Martin F."/>
            <person name="Perotto S."/>
        </authorList>
    </citation>
    <scope>NUCLEOTIDE SEQUENCE [LARGE SCALE GENOMIC DNA]</scope>
    <source>
        <strain evidence="4 5">F</strain>
    </source>
</reference>
<dbReference type="Pfam" id="PF25000">
    <property type="entry name" value="DUF7779"/>
    <property type="match status" value="1"/>
</dbReference>
<keyword evidence="5" id="KW-1185">Reference proteome</keyword>
<dbReference type="SUPFAM" id="SSF52540">
    <property type="entry name" value="P-loop containing nucleoside triphosphate hydrolases"/>
    <property type="match status" value="1"/>
</dbReference>
<evidence type="ECO:0000256" key="2">
    <source>
        <dbReference type="SAM" id="SignalP"/>
    </source>
</evidence>
<name>A0A2J6R835_HYAVF</name>
<dbReference type="InterPro" id="IPR011990">
    <property type="entry name" value="TPR-like_helical_dom_sf"/>
</dbReference>
<dbReference type="Proteomes" id="UP000235786">
    <property type="component" value="Unassembled WGS sequence"/>
</dbReference>
<keyword evidence="1" id="KW-0175">Coiled coil</keyword>
<dbReference type="Gene3D" id="1.25.40.10">
    <property type="entry name" value="Tetratricopeptide repeat domain"/>
    <property type="match status" value="3"/>
</dbReference>
<evidence type="ECO:0000259" key="3">
    <source>
        <dbReference type="Pfam" id="PF25000"/>
    </source>
</evidence>
<evidence type="ECO:0000256" key="1">
    <source>
        <dbReference type="SAM" id="Coils"/>
    </source>
</evidence>
<dbReference type="InterPro" id="IPR053137">
    <property type="entry name" value="NLR-like"/>
</dbReference>
<dbReference type="PANTHER" id="PTHR46082">
    <property type="entry name" value="ATP/GTP-BINDING PROTEIN-RELATED"/>
    <property type="match status" value="1"/>
</dbReference>
<feature type="chain" id="PRO_5014329634" description="DUF7779 domain-containing protein" evidence="2">
    <location>
        <begin position="20"/>
        <end position="1525"/>
    </location>
</feature>
<sequence>MDPASAVAGLLGLATLVLQTTVQLRGLCQDYASADEDVSRVSSSLQTLQDLLEEAARLMEDPSITKVTTTLTRSRMNVLLHRCQKDLGLWTSRIEHHAPKPTASRLGKSWRKVIVAVDKPKLADLTTKVMQYIEQIDALLGVMRSDLGVATNVAVVAAIWSQGIFQFNAKKQLEALSRGVEALQISQNGFREGAFWRLDNIGAAVGSIEVTLHDLVQQTSTMEKSSFEALPMFGRTLLPFVRNGDFIGRQAVMDEIERQLQLPNTNNRCAVYGLGGIGKSQVALEVAYRMQSRSPDLSCYWVSAVSRTTFTQSYRDIASALQIPGSDDANKDTLDLVKTWLRRDFSSQWLMIVDNVDDMKSLRGKNATGSESGESGFDLLRYLPQCPNGKLLFTTRSKTAALRLTGSGSIVEIPSMDAKEAQELLRVRLKDDVSSTTAQECLDLVQALEYLPLAVSHAASYIREMDITPARYLRMFNDSDRKRTKLLTHTYEDLARDQGQSNTVLTTWRISFEQIERDSPESANLLKLMAALYWGSIPQYLVQQDDLEDEDDFQDAVNPLIAFSLVRKSSDTKTFSMHRLIHIAVKSWDRTLEFEHLAERFILRVFPVLDINRVSVEQRQRCRQLHPHAQAIMDALRTDESSLPSTQIKFRVSLYLSVLGQYRQSRELAETLVGFVRGLSDRDRLIISSSILEDHITRMYLYEGNDKVALDRARQALDERKELPPDDGELIRAKDLVASSLMAQGNNQAAEVELRGAHEALEKAKGRSDPATILVLLSLAVAYSQQTRWKESADAYQAALDVLLPRYGDHNDCVIRCMEGLAEAERCLYHTEKGGELIRKVVALSEEIYGPEHPYTFRAIVRLGCQYLDEGNPIAGSQAFRRVWKGYQRLYGDDSKLTLSALRLVAIHDQDNGEGERLARTAVQQTSELWGARHPKTLELENELILIQIFSGSAEKLKNAETYCRKLLEDRKTELGEDDRRTLQAQTLLGKIFLNMFRLDEGLRVLKDSAQRQLKLLGAEHDDLRSTEYNLILVYEILEDLESKEVLLRKHLNFLERQRGPQNRGVLDFKSQLGDTLWRRNRKLSSSAAKQLAQEGMCLMIESYELQLKLHGKESAQTIEAALRLGKCYNADKQFVKAESLFQYAFETLRSRYGAENSDVLTAESLLAMCIVMQGRATEALEILSRITPILRRQSEKYPDGISPSFAVIVNGLYTAVAFLGLNESEKALETLRREVTERLLQLPERARTTPLVRTFQIELRKTDNFLRDDILLDETKQWVSISGQPSNFKELDDFFPLERPTQTPIIKLRSVKSGYLVSAKYRASNLSSTGDRATVFRSLRGEQDSEIAAAQGWSCSRCETAIPIADFFYRCYEPSCLDGRYAVCEKCHNTGLTCLKFKHLPHRVKAYLDCNCCKENIKGRYTFYCEICEDGKYYTCKPCYSSGKRCLEPSHHMKKMLQPCYEDYYWYGQMGCDACGNIVEDREEHGHCPICNDNDYDICRACLDLGIKCKDERHELVIKIWRET</sequence>
<feature type="signal peptide" evidence="2">
    <location>
        <begin position="1"/>
        <end position="19"/>
    </location>
</feature>
<dbReference type="InterPro" id="IPR027417">
    <property type="entry name" value="P-loop_NTPase"/>
</dbReference>
<dbReference type="GO" id="GO:0043531">
    <property type="term" value="F:ADP binding"/>
    <property type="evidence" value="ECO:0007669"/>
    <property type="project" value="InterPro"/>
</dbReference>
<dbReference type="OrthoDB" id="3485858at2759"/>
<protein>
    <recommendedName>
        <fullName evidence="3">DUF7779 domain-containing protein</fullName>
    </recommendedName>
</protein>
<accession>A0A2J6R835</accession>
<feature type="coiled-coil region" evidence="1">
    <location>
        <begin position="1007"/>
        <end position="1058"/>
    </location>
</feature>
<dbReference type="SUPFAM" id="SSF48452">
    <property type="entry name" value="TPR-like"/>
    <property type="match status" value="3"/>
</dbReference>
<proteinExistence type="predicted"/>
<keyword evidence="2" id="KW-0732">Signal</keyword>
<organism evidence="4 5">
    <name type="scientific">Hyaloscypha variabilis (strain UAMH 11265 / GT02V1 / F)</name>
    <name type="common">Meliniomyces variabilis</name>
    <dbReference type="NCBI Taxonomy" id="1149755"/>
    <lineage>
        <taxon>Eukaryota</taxon>
        <taxon>Fungi</taxon>
        <taxon>Dikarya</taxon>
        <taxon>Ascomycota</taxon>
        <taxon>Pezizomycotina</taxon>
        <taxon>Leotiomycetes</taxon>
        <taxon>Helotiales</taxon>
        <taxon>Hyaloscyphaceae</taxon>
        <taxon>Hyaloscypha</taxon>
        <taxon>Hyaloscypha variabilis</taxon>
    </lineage>
</organism>
<dbReference type="STRING" id="1149755.A0A2J6R835"/>
<dbReference type="EMBL" id="KZ613953">
    <property type="protein sequence ID" value="PMD34675.1"/>
    <property type="molecule type" value="Genomic_DNA"/>
</dbReference>
<evidence type="ECO:0000313" key="4">
    <source>
        <dbReference type="EMBL" id="PMD34675.1"/>
    </source>
</evidence>
<evidence type="ECO:0000313" key="5">
    <source>
        <dbReference type="Proteomes" id="UP000235786"/>
    </source>
</evidence>
<dbReference type="InterPro" id="IPR056681">
    <property type="entry name" value="DUF7779"/>
</dbReference>